<sequence length="553" mass="62841">MASPKWQSRERDYSQELKSISMQQDAVTNHPLKISVVVSTTVDTKSGKKKKTYEHGIIDPLSKSQSSEASDTIDPLSMFAAESATTVTKKSAGGSSANKDDIEHFILDDVALEPWSSKRLGILSKYTTSEKLSITTSFLSDTDRVVMKQQTTVSDKVKHRIGQLDDIEEGSIKEMLNLSQQEFVRRIEQLNQELIAAWENEQKVKALKIAIQCAKMLASVAVIGFYPSKFVLITDVLDTFGRLVYERLLRKSATIVPGTKLMKMLPDNFSPEDVTDVAKETCRNWFYKIASIRELIPRFYVETSILKCYRFLTTGEYDNALVRLTKMIRGIGDPLVATYARCYICRVGILVAPDAKSHLRGSLLDFFFTYKQLQTDTVQNILAKQNTAPTDYLRLYTPALDWIIQCIAFKSPEEVLTEILNHCTKECNSALILNSIMSAFRPSYISARALEFVKIISDCEDAGFPKYQLYRSLGMNVVLDEPPEAQRLQLLNDVWKVVMKLNSPEEYISCAEIWVEYPIKYFGKREIDTLLGDILKHLNVDRAFENYYPQVNC</sequence>
<dbReference type="EMBL" id="CACRXK020001425">
    <property type="protein sequence ID" value="CAB3989058.1"/>
    <property type="molecule type" value="Genomic_DNA"/>
</dbReference>
<dbReference type="GO" id="GO:0015031">
    <property type="term" value="P:protein transport"/>
    <property type="evidence" value="ECO:0007669"/>
    <property type="project" value="UniProtKB-KW"/>
</dbReference>
<dbReference type="GO" id="GO:0005768">
    <property type="term" value="C:endosome"/>
    <property type="evidence" value="ECO:0007669"/>
    <property type="project" value="UniProtKB-SubCell"/>
</dbReference>
<evidence type="ECO:0000256" key="1">
    <source>
        <dbReference type="ARBA" id="ARBA00004177"/>
    </source>
</evidence>
<accession>A0A6S7GAP6</accession>
<protein>
    <submittedName>
        <fullName evidence="6">Uncharacterized protein</fullName>
    </submittedName>
</protein>
<evidence type="ECO:0000256" key="3">
    <source>
        <dbReference type="ARBA" id="ARBA00022448"/>
    </source>
</evidence>
<dbReference type="Proteomes" id="UP001152795">
    <property type="component" value="Unassembled WGS sequence"/>
</dbReference>
<comment type="subcellular location">
    <subcellularLocation>
        <location evidence="1">Endosome</location>
    </subcellularLocation>
</comment>
<keyword evidence="7" id="KW-1185">Reference proteome</keyword>
<comment type="similarity">
    <text evidence="2">Belongs to the VPS35L family.</text>
</comment>
<dbReference type="PANTHER" id="PTHR13673:SF0">
    <property type="entry name" value="VPS35 ENDOSOMAL PROTEIN-SORTING FACTOR-LIKE"/>
    <property type="match status" value="1"/>
</dbReference>
<proteinExistence type="inferred from homology"/>
<reference evidence="6" key="1">
    <citation type="submission" date="2020-04" db="EMBL/GenBank/DDBJ databases">
        <authorList>
            <person name="Alioto T."/>
            <person name="Alioto T."/>
            <person name="Gomez Garrido J."/>
        </authorList>
    </citation>
    <scope>NUCLEOTIDE SEQUENCE</scope>
    <source>
        <strain evidence="6">A484AB</strain>
    </source>
</reference>
<organism evidence="6 7">
    <name type="scientific">Paramuricea clavata</name>
    <name type="common">Red gorgonian</name>
    <name type="synonym">Violescent sea-whip</name>
    <dbReference type="NCBI Taxonomy" id="317549"/>
    <lineage>
        <taxon>Eukaryota</taxon>
        <taxon>Metazoa</taxon>
        <taxon>Cnidaria</taxon>
        <taxon>Anthozoa</taxon>
        <taxon>Octocorallia</taxon>
        <taxon>Malacalcyonacea</taxon>
        <taxon>Plexauridae</taxon>
        <taxon>Paramuricea</taxon>
    </lineage>
</organism>
<dbReference type="GO" id="GO:0032456">
    <property type="term" value="P:endocytic recycling"/>
    <property type="evidence" value="ECO:0007669"/>
    <property type="project" value="InterPro"/>
</dbReference>
<dbReference type="AlphaFoldDB" id="A0A6S7GAP6"/>
<evidence type="ECO:0000313" key="7">
    <source>
        <dbReference type="Proteomes" id="UP001152795"/>
    </source>
</evidence>
<keyword evidence="3" id="KW-0813">Transport</keyword>
<gene>
    <name evidence="6" type="ORF">PACLA_8A075605</name>
</gene>
<evidence type="ECO:0000256" key="2">
    <source>
        <dbReference type="ARBA" id="ARBA00010704"/>
    </source>
</evidence>
<evidence type="ECO:0000256" key="5">
    <source>
        <dbReference type="ARBA" id="ARBA00022927"/>
    </source>
</evidence>
<keyword evidence="4" id="KW-0967">Endosome</keyword>
<keyword evidence="5" id="KW-0653">Protein transport</keyword>
<dbReference type="OrthoDB" id="1734063at2759"/>
<comment type="caution">
    <text evidence="6">The sequence shown here is derived from an EMBL/GenBank/DDBJ whole genome shotgun (WGS) entry which is preliminary data.</text>
</comment>
<dbReference type="InterPro" id="IPR029705">
    <property type="entry name" value="VPS35L"/>
</dbReference>
<name>A0A6S7GAP6_PARCT</name>
<dbReference type="PANTHER" id="PTHR13673">
    <property type="entry name" value="ESOPHAGEAL CANCER ASSOCIATED PROTEIN"/>
    <property type="match status" value="1"/>
</dbReference>
<evidence type="ECO:0000256" key="4">
    <source>
        <dbReference type="ARBA" id="ARBA00022753"/>
    </source>
</evidence>
<evidence type="ECO:0000313" key="6">
    <source>
        <dbReference type="EMBL" id="CAB3989058.1"/>
    </source>
</evidence>